<dbReference type="AlphaFoldDB" id="B5Y7N0"/>
<dbReference type="RefSeq" id="WP_012543815.1">
    <property type="nucleotide sequence ID" value="NC_011295.1"/>
</dbReference>
<evidence type="ECO:0000313" key="2">
    <source>
        <dbReference type="Proteomes" id="UP000001732"/>
    </source>
</evidence>
<proteinExistence type="predicted"/>
<accession>B5Y7N0</accession>
<dbReference type="InterPro" id="IPR021321">
    <property type="entry name" value="DUF2922"/>
</dbReference>
<gene>
    <name evidence="1" type="ordered locus">COPRO5265_0411</name>
</gene>
<reference evidence="1 2" key="2">
    <citation type="journal article" date="2014" name="Genome Announc.">
        <title>Complete Genome Sequence of Coprothermobacter proteolyticus DSM 5265.</title>
        <authorList>
            <person name="Alexiev A."/>
            <person name="Coil D.A."/>
            <person name="Badger J.H."/>
            <person name="Enticknap J."/>
            <person name="Ward N."/>
            <person name="Robb F.T."/>
            <person name="Eisen J.A."/>
        </authorList>
    </citation>
    <scope>NUCLEOTIDE SEQUENCE [LARGE SCALE GENOMIC DNA]</scope>
    <source>
        <strain evidence="2">ATCC 35245 / DSM 5265 / OCM 4 / BT</strain>
    </source>
</reference>
<dbReference type="Proteomes" id="UP000001732">
    <property type="component" value="Chromosome"/>
</dbReference>
<dbReference type="STRING" id="309798.COPRO5265_0411"/>
<keyword evidence="2" id="KW-1185">Reference proteome</keyword>
<dbReference type="Pfam" id="PF11148">
    <property type="entry name" value="DUF2922"/>
    <property type="match status" value="1"/>
</dbReference>
<sequence length="71" mass="7821">MVTLNLSFKTDMDKTMVLRIPDPVMDLTTQQIQEAASAIVVTGVIKSEKLGKPVQLVDANYVERTATDMLP</sequence>
<dbReference type="KEGG" id="cpo:COPRO5265_0411"/>
<protein>
    <recommendedName>
        <fullName evidence="3">DUF2922 domain-containing protein</fullName>
    </recommendedName>
</protein>
<organism evidence="1 2">
    <name type="scientific">Coprothermobacter proteolyticus (strain ATCC 35245 / DSM 5265 / OCM 4 / BT)</name>
    <dbReference type="NCBI Taxonomy" id="309798"/>
    <lineage>
        <taxon>Bacteria</taxon>
        <taxon>Pseudomonadati</taxon>
        <taxon>Coprothermobacterota</taxon>
        <taxon>Coprothermobacteria</taxon>
        <taxon>Coprothermobacterales</taxon>
        <taxon>Coprothermobacteraceae</taxon>
        <taxon>Coprothermobacter</taxon>
    </lineage>
</organism>
<dbReference type="EMBL" id="CP001145">
    <property type="protein sequence ID" value="ACI17163.1"/>
    <property type="molecule type" value="Genomic_DNA"/>
</dbReference>
<reference evidence="2" key="1">
    <citation type="submission" date="2008-08" db="EMBL/GenBank/DDBJ databases">
        <title>The complete genome sequence of Coprothermobacter proteolyticus strain ATCC 5245 / DSM 5265 / BT.</title>
        <authorList>
            <person name="Dodson R.J."/>
            <person name="Durkin A.S."/>
            <person name="Wu M."/>
            <person name="Eisen J."/>
            <person name="Sutton G."/>
        </authorList>
    </citation>
    <scope>NUCLEOTIDE SEQUENCE [LARGE SCALE GENOMIC DNA]</scope>
    <source>
        <strain evidence="2">ATCC 35245 / DSM 5265 / OCM 4 / BT</strain>
    </source>
</reference>
<dbReference type="HOGENOM" id="CLU_2733105_0_0_9"/>
<evidence type="ECO:0008006" key="3">
    <source>
        <dbReference type="Google" id="ProtNLM"/>
    </source>
</evidence>
<name>B5Y7N0_COPPD</name>
<evidence type="ECO:0000313" key="1">
    <source>
        <dbReference type="EMBL" id="ACI17163.1"/>
    </source>
</evidence>
<dbReference type="OrthoDB" id="9920913at2"/>